<feature type="region of interest" description="Disordered" evidence="1">
    <location>
        <begin position="432"/>
        <end position="453"/>
    </location>
</feature>
<feature type="compositionally biased region" description="Polar residues" evidence="1">
    <location>
        <begin position="438"/>
        <end position="448"/>
    </location>
</feature>
<feature type="region of interest" description="Disordered" evidence="1">
    <location>
        <begin position="1065"/>
        <end position="1085"/>
    </location>
</feature>
<protein>
    <recommendedName>
        <fullName evidence="4">NAD(P)-binding protein</fullName>
    </recommendedName>
</protein>
<feature type="compositionally biased region" description="Basic and acidic residues" evidence="1">
    <location>
        <begin position="799"/>
        <end position="809"/>
    </location>
</feature>
<feature type="compositionally biased region" description="Polar residues" evidence="1">
    <location>
        <begin position="217"/>
        <end position="236"/>
    </location>
</feature>
<sequence length="1507" mass="166559">MFATPLAEKSRSQQSPASISTPSSSTPGKLPEAYNSSPPVAVDSVGSGSVSQTNHRNGSAIQESSPSVRKKNSRRIGGFLLGSTFQKGSRKRHKSPEAKDTGSNGNGKHVMQSRGSHDVARISNDAQPSNELRNFHESPGLHSSNAGTRLSYDYTPTTLTRSFDSPRQGTEDSPRTSYDPSIGPDSSDMPTKASIDASQIVSMALNLSEGRRRNFSGHNMQISRSGNAQRVVSSSGAPILQPPYGHGGTLRKHLQDQRRISRNPPDEFGRKSPGPRIPSSSFRSADANTSLPLRVSSATEARVAKARQHIELAVEYHRLLEHLPPLQPQQDIIDHVPVSDGRLPKSGATRNHHGVSLGRQYNPLQLIRNRKARARARNPLQPGAESWENPEAVDDWINIVENVATRPNYMRGDEVALPRYPPRQYDALDIAGVPADPSASTSGTTNRPTRPRLDWFTSPGEFLADAYWLEQGYHKTIIEGPMGHKLFPYMAPLQEPRASVESRHSRHGSLQLSAGSEKGVESEPESHVERRGRQRQADEQGGQEESKRFRVWQRGQRRSRSSSSRLSHSDDEEGKLARPLNKRHTSDFLDTAPLAKHLSSIMDQQQSLAPLDQSPQLVSPGTPNKWGLDQNGPRESNGAPDRNGVRENQPPPSLRLQAPFDSSSPAEIVSTRPAEELGSVDGSVPSSPILGGFMRRAGTEPFGQRERNGSPSRKPTRHLLPFVRSEHKDSKRVESGSTVEDSDRSFRKVSEEPKPTRHSLDVPSQAHHHSHLHHHHGKHLFSTKTHDSLNSETTQPSIKAKDVKEREADSAVRRFFKGGRIGDVLRGENSRSGSMRRKREPTSDPHANMDADTESMDESDTDDISGSEQASQNKRDPKLHKIVTSGMDSTDSSHSPRKLKLKYNFELPAFRPANPSLLSSRPSTPEQEKRNKFFQAQSPLREDKLLHKQKRSPDTPGDSTTSLSLIPTGSTFNSPEQNVQHAHHHRSPRQVLSDFHSKSHNSTSARLNTALEQRGAPSLRGSDSLPPTALTTLRKEHSPARLPFNQQRLHVHDRGRHWSISDPPSAGLASASTIKPQPTRTNSSTTLADLARIRTILMCTGIKAATLNQRTTTMPPVPPEQLMAIANSLHKETPKVSRGETHLTAARLLTDSMETDTAALHASATAFRAQTIGPLNSALAQLRTQLIEAAELARTAGDEAVGFGAVVTGAKTIEVRSIVEGMEKFRRKRRRRLRWIRRVGFGLLEWGVLLFMWWVCTVGTVAIESLKVPPCFPMYHIVCSVRRFALHGDERASGYEVEKLASDVKATFGRVDIVVANAGVLSDHLYDDNGKITGFPVGTLEEPDFERTMTNNIFGTRNTAKYFLPLLSQSKDGAKMFVATSSSCAWLEHTQISPLGYNLSKLVINRMVESIHNYYHEKDGIVAYSIHPGQIKTDLTKRTQELPNAAMWEAVLVDDVSLPGGFVTSLAKEKPQWLSGRYLTANWDVDELLAMKDDIVPQDKLKARMII</sequence>
<dbReference type="InterPro" id="IPR036291">
    <property type="entry name" value="NAD(P)-bd_dom_sf"/>
</dbReference>
<feature type="region of interest" description="Disordered" evidence="1">
    <location>
        <begin position="498"/>
        <end position="588"/>
    </location>
</feature>
<feature type="region of interest" description="Disordered" evidence="1">
    <location>
        <begin position="911"/>
        <end position="1006"/>
    </location>
</feature>
<dbReference type="SUPFAM" id="SSF51735">
    <property type="entry name" value="NAD(P)-binding Rossmann-fold domains"/>
    <property type="match status" value="1"/>
</dbReference>
<feature type="compositionally biased region" description="Polar residues" evidence="1">
    <location>
        <begin position="52"/>
        <end position="67"/>
    </location>
</feature>
<feature type="compositionally biased region" description="Basic residues" evidence="1">
    <location>
        <begin position="549"/>
        <end position="560"/>
    </location>
</feature>
<feature type="region of interest" description="Disordered" evidence="1">
    <location>
        <begin position="1"/>
        <end position="192"/>
    </location>
</feature>
<dbReference type="PANTHER" id="PTHR38426:SF1">
    <property type="entry name" value="MAINTENANCE OF TELOMERE CAPPING PROTEIN 4"/>
    <property type="match status" value="1"/>
</dbReference>
<proteinExistence type="predicted"/>
<dbReference type="InterPro" id="IPR002347">
    <property type="entry name" value="SDR_fam"/>
</dbReference>
<feature type="compositionally biased region" description="Basic and acidic residues" evidence="1">
    <location>
        <begin position="724"/>
        <end position="734"/>
    </location>
</feature>
<feature type="compositionally biased region" description="Polar residues" evidence="1">
    <location>
        <begin position="141"/>
        <end position="168"/>
    </location>
</feature>
<organism evidence="2 3">
    <name type="scientific">Microthyrium microscopicum</name>
    <dbReference type="NCBI Taxonomy" id="703497"/>
    <lineage>
        <taxon>Eukaryota</taxon>
        <taxon>Fungi</taxon>
        <taxon>Dikarya</taxon>
        <taxon>Ascomycota</taxon>
        <taxon>Pezizomycotina</taxon>
        <taxon>Dothideomycetes</taxon>
        <taxon>Dothideomycetes incertae sedis</taxon>
        <taxon>Microthyriales</taxon>
        <taxon>Microthyriaceae</taxon>
        <taxon>Microthyrium</taxon>
    </lineage>
</organism>
<dbReference type="Proteomes" id="UP000799302">
    <property type="component" value="Unassembled WGS sequence"/>
</dbReference>
<feature type="compositionally biased region" description="Basic and acidic residues" evidence="1">
    <location>
        <begin position="840"/>
        <end position="849"/>
    </location>
</feature>
<feature type="region of interest" description="Disordered" evidence="1">
    <location>
        <begin position="217"/>
        <end position="288"/>
    </location>
</feature>
<feature type="compositionally biased region" description="Basic residues" evidence="1">
    <location>
        <begin position="766"/>
        <end position="781"/>
    </location>
</feature>
<gene>
    <name evidence="2" type="ORF">BT63DRAFT_457706</name>
</gene>
<dbReference type="PANTHER" id="PTHR38426">
    <property type="entry name" value="MAINTENANCE OF TELOMERE CAPPING PROTEIN 4"/>
    <property type="match status" value="1"/>
</dbReference>
<dbReference type="Gene3D" id="3.40.50.720">
    <property type="entry name" value="NAD(P)-binding Rossmann-like Domain"/>
    <property type="match status" value="1"/>
</dbReference>
<feature type="compositionally biased region" description="Polar residues" evidence="1">
    <location>
        <begin position="1070"/>
        <end position="1085"/>
    </location>
</feature>
<evidence type="ECO:0000313" key="2">
    <source>
        <dbReference type="EMBL" id="KAF2666752.1"/>
    </source>
</evidence>
<dbReference type="Pfam" id="PF00106">
    <property type="entry name" value="adh_short"/>
    <property type="match status" value="1"/>
</dbReference>
<keyword evidence="3" id="KW-1185">Reference proteome</keyword>
<feature type="compositionally biased region" description="Low complexity" evidence="1">
    <location>
        <begin position="12"/>
        <end position="27"/>
    </location>
</feature>
<dbReference type="PRINTS" id="PR01167">
    <property type="entry name" value="INSADHFAMILY"/>
</dbReference>
<dbReference type="EMBL" id="MU004238">
    <property type="protein sequence ID" value="KAF2666752.1"/>
    <property type="molecule type" value="Genomic_DNA"/>
</dbReference>
<reference evidence="2" key="1">
    <citation type="journal article" date="2020" name="Stud. Mycol.">
        <title>101 Dothideomycetes genomes: a test case for predicting lifestyles and emergence of pathogens.</title>
        <authorList>
            <person name="Haridas S."/>
            <person name="Albert R."/>
            <person name="Binder M."/>
            <person name="Bloem J."/>
            <person name="Labutti K."/>
            <person name="Salamov A."/>
            <person name="Andreopoulos B."/>
            <person name="Baker S."/>
            <person name="Barry K."/>
            <person name="Bills G."/>
            <person name="Bluhm B."/>
            <person name="Cannon C."/>
            <person name="Castanera R."/>
            <person name="Culley D."/>
            <person name="Daum C."/>
            <person name="Ezra D."/>
            <person name="Gonzalez J."/>
            <person name="Henrissat B."/>
            <person name="Kuo A."/>
            <person name="Liang C."/>
            <person name="Lipzen A."/>
            <person name="Lutzoni F."/>
            <person name="Magnuson J."/>
            <person name="Mondo S."/>
            <person name="Nolan M."/>
            <person name="Ohm R."/>
            <person name="Pangilinan J."/>
            <person name="Park H.-J."/>
            <person name="Ramirez L."/>
            <person name="Alfaro M."/>
            <person name="Sun H."/>
            <person name="Tritt A."/>
            <person name="Yoshinaga Y."/>
            <person name="Zwiers L.-H."/>
            <person name="Turgeon B."/>
            <person name="Goodwin S."/>
            <person name="Spatafora J."/>
            <person name="Crous P."/>
            <person name="Grigoriev I."/>
        </authorList>
    </citation>
    <scope>NUCLEOTIDE SEQUENCE</scope>
    <source>
        <strain evidence="2">CBS 115976</strain>
    </source>
</reference>
<feature type="compositionally biased region" description="Polar residues" evidence="1">
    <location>
        <begin position="957"/>
        <end position="980"/>
    </location>
</feature>
<feature type="compositionally biased region" description="Basic and acidic residues" evidence="1">
    <location>
        <begin position="253"/>
        <end position="270"/>
    </location>
</feature>
<feature type="compositionally biased region" description="Basic and acidic residues" evidence="1">
    <location>
        <begin position="518"/>
        <end position="548"/>
    </location>
</feature>
<feature type="region of interest" description="Disordered" evidence="1">
    <location>
        <begin position="612"/>
        <end position="809"/>
    </location>
</feature>
<feature type="compositionally biased region" description="Polar residues" evidence="1">
    <location>
        <begin position="916"/>
        <end position="925"/>
    </location>
</feature>
<evidence type="ECO:0000313" key="3">
    <source>
        <dbReference type="Proteomes" id="UP000799302"/>
    </source>
</evidence>
<accession>A0A6A6U3N8</accession>
<dbReference type="InterPro" id="IPR038769">
    <property type="entry name" value="MTC4"/>
</dbReference>
<feature type="compositionally biased region" description="Polar residues" evidence="1">
    <location>
        <begin position="278"/>
        <end position="288"/>
    </location>
</feature>
<evidence type="ECO:0000256" key="1">
    <source>
        <dbReference type="SAM" id="MobiDB-lite"/>
    </source>
</evidence>
<evidence type="ECO:0008006" key="4">
    <source>
        <dbReference type="Google" id="ProtNLM"/>
    </source>
</evidence>
<feature type="compositionally biased region" description="Low complexity" evidence="1">
    <location>
        <begin position="36"/>
        <end position="51"/>
    </location>
</feature>
<dbReference type="OrthoDB" id="5402622at2759"/>
<feature type="compositionally biased region" description="Polar residues" evidence="1">
    <location>
        <begin position="612"/>
        <end position="622"/>
    </location>
</feature>
<feature type="region of interest" description="Disordered" evidence="1">
    <location>
        <begin position="823"/>
        <end position="879"/>
    </location>
</feature>
<feature type="compositionally biased region" description="Acidic residues" evidence="1">
    <location>
        <begin position="851"/>
        <end position="865"/>
    </location>
</feature>
<name>A0A6A6U3N8_9PEZI</name>
<feature type="compositionally biased region" description="Basic and acidic residues" evidence="1">
    <location>
        <begin position="741"/>
        <end position="760"/>
    </location>
</feature>